<reference evidence="7" key="2">
    <citation type="submission" date="2020-11" db="EMBL/GenBank/DDBJ databases">
        <authorList>
            <person name="McCartney M.A."/>
            <person name="Auch B."/>
            <person name="Kono T."/>
            <person name="Mallez S."/>
            <person name="Becker A."/>
            <person name="Gohl D.M."/>
            <person name="Silverstein K.A.T."/>
            <person name="Koren S."/>
            <person name="Bechman K.B."/>
            <person name="Herman A."/>
            <person name="Abrahante J.E."/>
            <person name="Garbe J."/>
        </authorList>
    </citation>
    <scope>NUCLEOTIDE SEQUENCE</scope>
    <source>
        <strain evidence="7">Duluth1</strain>
        <tissue evidence="7">Whole animal</tissue>
    </source>
</reference>
<sequence>MAAKSNCKKARKEKRQTLSDSEEMCEECNKEVSSDDKALVCSLCDKWFHIKCQRVSVSDYDFLIKSDDSIQWFCKSCKGASQKVFKMLTLVHKRQDQLESEMKNLSKNVQECNGNITDLKANLHSVVSCTVKDILDEKHEESARVNNLIFFNLKDNGNISTDKDTLKSILEEVLGLPGAIGHVDASSITRLGKFDNKSVRVRPLRVRIENRDIRGAILRNAFRMKNNEQFSKVGIGRDLTVKQRETNRELRNEWAIKRKDDPNKNWGIRRDKIVELPKVTHTDAAGDGKAN</sequence>
<dbReference type="PANTHER" id="PTHR37445">
    <property type="entry name" value="PROTEIN CBG24663"/>
    <property type="match status" value="1"/>
</dbReference>
<dbReference type="Proteomes" id="UP000828390">
    <property type="component" value="Unassembled WGS sequence"/>
</dbReference>
<feature type="coiled-coil region" evidence="5">
    <location>
        <begin position="88"/>
        <end position="122"/>
    </location>
</feature>
<proteinExistence type="predicted"/>
<dbReference type="InterPro" id="IPR019786">
    <property type="entry name" value="Zinc_finger_PHD-type_CS"/>
</dbReference>
<gene>
    <name evidence="7" type="ORF">DPMN_031741</name>
</gene>
<dbReference type="GO" id="GO:0008270">
    <property type="term" value="F:zinc ion binding"/>
    <property type="evidence" value="ECO:0007669"/>
    <property type="project" value="UniProtKB-KW"/>
</dbReference>
<protein>
    <recommendedName>
        <fullName evidence="6">PHD-type domain-containing protein</fullName>
    </recommendedName>
</protein>
<dbReference type="SUPFAM" id="SSF57903">
    <property type="entry name" value="FYVE/PHD zinc finger"/>
    <property type="match status" value="1"/>
</dbReference>
<name>A0A9D4RHC5_DREPO</name>
<keyword evidence="8" id="KW-1185">Reference proteome</keyword>
<keyword evidence="5" id="KW-0175">Coiled coil</keyword>
<evidence type="ECO:0000256" key="5">
    <source>
        <dbReference type="SAM" id="Coils"/>
    </source>
</evidence>
<dbReference type="InterPro" id="IPR001965">
    <property type="entry name" value="Znf_PHD"/>
</dbReference>
<organism evidence="7 8">
    <name type="scientific">Dreissena polymorpha</name>
    <name type="common">Zebra mussel</name>
    <name type="synonym">Mytilus polymorpha</name>
    <dbReference type="NCBI Taxonomy" id="45954"/>
    <lineage>
        <taxon>Eukaryota</taxon>
        <taxon>Metazoa</taxon>
        <taxon>Spiralia</taxon>
        <taxon>Lophotrochozoa</taxon>
        <taxon>Mollusca</taxon>
        <taxon>Bivalvia</taxon>
        <taxon>Autobranchia</taxon>
        <taxon>Heteroconchia</taxon>
        <taxon>Euheterodonta</taxon>
        <taxon>Imparidentia</taxon>
        <taxon>Neoheterodontei</taxon>
        <taxon>Myida</taxon>
        <taxon>Dreissenoidea</taxon>
        <taxon>Dreissenidae</taxon>
        <taxon>Dreissena</taxon>
    </lineage>
</organism>
<evidence type="ECO:0000256" key="4">
    <source>
        <dbReference type="PROSITE-ProRule" id="PRU00146"/>
    </source>
</evidence>
<dbReference type="InterPro" id="IPR013083">
    <property type="entry name" value="Znf_RING/FYVE/PHD"/>
</dbReference>
<dbReference type="Pfam" id="PF00628">
    <property type="entry name" value="PHD"/>
    <property type="match status" value="1"/>
</dbReference>
<reference evidence="7" key="1">
    <citation type="journal article" date="2019" name="bioRxiv">
        <title>The Genome of the Zebra Mussel, Dreissena polymorpha: A Resource for Invasive Species Research.</title>
        <authorList>
            <person name="McCartney M.A."/>
            <person name="Auch B."/>
            <person name="Kono T."/>
            <person name="Mallez S."/>
            <person name="Zhang Y."/>
            <person name="Obille A."/>
            <person name="Becker A."/>
            <person name="Abrahante J.E."/>
            <person name="Garbe J."/>
            <person name="Badalamenti J.P."/>
            <person name="Herman A."/>
            <person name="Mangelson H."/>
            <person name="Liachko I."/>
            <person name="Sullivan S."/>
            <person name="Sone E.D."/>
            <person name="Koren S."/>
            <person name="Silverstein K.A.T."/>
            <person name="Beckman K.B."/>
            <person name="Gohl D.M."/>
        </authorList>
    </citation>
    <scope>NUCLEOTIDE SEQUENCE</scope>
    <source>
        <strain evidence="7">Duluth1</strain>
        <tissue evidence="7">Whole animal</tissue>
    </source>
</reference>
<accession>A0A9D4RHC5</accession>
<evidence type="ECO:0000259" key="6">
    <source>
        <dbReference type="PROSITE" id="PS50016"/>
    </source>
</evidence>
<dbReference type="Gene3D" id="3.30.40.10">
    <property type="entry name" value="Zinc/RING finger domain, C3HC4 (zinc finger)"/>
    <property type="match status" value="1"/>
</dbReference>
<dbReference type="PROSITE" id="PS01359">
    <property type="entry name" value="ZF_PHD_1"/>
    <property type="match status" value="1"/>
</dbReference>
<dbReference type="PANTHER" id="PTHR37445:SF3">
    <property type="entry name" value="ZINC FINGER PHD-TYPE DOMAIN-CONTAINING PROTEIN"/>
    <property type="match status" value="1"/>
</dbReference>
<evidence type="ECO:0000313" key="7">
    <source>
        <dbReference type="EMBL" id="KAH3868591.1"/>
    </source>
</evidence>
<comment type="caution">
    <text evidence="7">The sequence shown here is derived from an EMBL/GenBank/DDBJ whole genome shotgun (WGS) entry which is preliminary data.</text>
</comment>
<dbReference type="AlphaFoldDB" id="A0A9D4RHC5"/>
<evidence type="ECO:0000256" key="2">
    <source>
        <dbReference type="ARBA" id="ARBA00022771"/>
    </source>
</evidence>
<dbReference type="InterPro" id="IPR011011">
    <property type="entry name" value="Znf_FYVE_PHD"/>
</dbReference>
<keyword evidence="3" id="KW-0862">Zinc</keyword>
<evidence type="ECO:0000313" key="8">
    <source>
        <dbReference type="Proteomes" id="UP000828390"/>
    </source>
</evidence>
<evidence type="ECO:0000256" key="1">
    <source>
        <dbReference type="ARBA" id="ARBA00022723"/>
    </source>
</evidence>
<dbReference type="InterPro" id="IPR019787">
    <property type="entry name" value="Znf_PHD-finger"/>
</dbReference>
<evidence type="ECO:0000256" key="3">
    <source>
        <dbReference type="ARBA" id="ARBA00022833"/>
    </source>
</evidence>
<keyword evidence="2 4" id="KW-0863">Zinc-finger</keyword>
<dbReference type="PROSITE" id="PS50016">
    <property type="entry name" value="ZF_PHD_2"/>
    <property type="match status" value="1"/>
</dbReference>
<dbReference type="EMBL" id="JAIWYP010000002">
    <property type="protein sequence ID" value="KAH3868591.1"/>
    <property type="molecule type" value="Genomic_DNA"/>
</dbReference>
<feature type="domain" description="PHD-type" evidence="6">
    <location>
        <begin position="22"/>
        <end position="80"/>
    </location>
</feature>
<dbReference type="SMART" id="SM00249">
    <property type="entry name" value="PHD"/>
    <property type="match status" value="1"/>
</dbReference>
<keyword evidence="1" id="KW-0479">Metal-binding</keyword>